<protein>
    <submittedName>
        <fullName evidence="4">Uncharacterized protein</fullName>
    </submittedName>
</protein>
<feature type="compositionally biased region" description="Polar residues" evidence="2">
    <location>
        <begin position="309"/>
        <end position="318"/>
    </location>
</feature>
<sequence length="673" mass="74771">MAALNANVIEPAASDDSRSLESRFMHLKSRKRQFLSKRLIRSRNRQTADDTVLLDLRRASSSVPEDESMTGGSPHGLIGGGFSAGMSVDSREYPTGFRRNSIDSPKQASSSATMNAGKRKKRGAMRVIKDKMMTRKQRVGRGPQSSRRRGSKLSGSNLAGDPYGHDSDEVTQHSDEDDGADEDYHDEEQGPYSTGIAIDKDSSDNRYGTSQHRIFGTTLRPRQSSGLRAANATNDDDVSLDDDDAKIFGDDAMTGRTGFLSAIPMRKARARRTQGSQQPHESPLQDYPTGDESSEYSKAMHESDFEQLEQGSAASNTVLGRDKARRRRSSLGPLQALGGRLAAGAANSHATDRNSEDAASDDGLGSIARSGPRELSEYESPDSRSMTPHEQSQHASKRSPARLRASAPSSEKRWIGEVRQKLIEWEIPQTAWKLPPTGHRAGAGSALAHNGLGDALYNDGEPPDPHTNERRVRQLVEENERLRELVSKRKLELERVHNSTRSKVDDLQVAIRNFERKLAFYDKNVNQKHAQINEHFTRFKSEMTDDIREKVRKQLESREEDYYSLIERVQKNIKYISENNRQGNGLVDGLVNALMHRSFSLVLSGAGTIAHVISMLVGVVLAPFFFVLGFFKNKEPPRTEESLPQRQLHRDLRSRSSSQSSDTSKLSTRGGMG</sequence>
<feature type="transmembrane region" description="Helical" evidence="3">
    <location>
        <begin position="609"/>
        <end position="631"/>
    </location>
</feature>
<name>A0A2R5G4Y7_9STRA</name>
<keyword evidence="3" id="KW-0812">Transmembrane</keyword>
<feature type="compositionally biased region" description="Polar residues" evidence="2">
    <location>
        <begin position="383"/>
        <end position="394"/>
    </location>
</feature>
<keyword evidence="3" id="KW-1133">Transmembrane helix</keyword>
<feature type="region of interest" description="Disordered" evidence="2">
    <location>
        <begin position="59"/>
        <end position="241"/>
    </location>
</feature>
<feature type="compositionally biased region" description="Acidic residues" evidence="2">
    <location>
        <begin position="175"/>
        <end position="186"/>
    </location>
</feature>
<keyword evidence="3" id="KW-0472">Membrane</keyword>
<proteinExistence type="predicted"/>
<feature type="compositionally biased region" description="Gly residues" evidence="2">
    <location>
        <begin position="73"/>
        <end position="83"/>
    </location>
</feature>
<dbReference type="EMBL" id="BEYU01000019">
    <property type="protein sequence ID" value="GBG26086.1"/>
    <property type="molecule type" value="Genomic_DNA"/>
</dbReference>
<feature type="compositionally biased region" description="Low complexity" evidence="2">
    <location>
        <begin position="655"/>
        <end position="673"/>
    </location>
</feature>
<dbReference type="AlphaFoldDB" id="A0A2R5G4Y7"/>
<accession>A0A2R5G4Y7</accession>
<gene>
    <name evidence="4" type="ORF">FCC1311_023062</name>
</gene>
<keyword evidence="1" id="KW-0175">Coiled coil</keyword>
<evidence type="ECO:0000256" key="3">
    <source>
        <dbReference type="SAM" id="Phobius"/>
    </source>
</evidence>
<feature type="compositionally biased region" description="Basic and acidic residues" evidence="2">
    <location>
        <begin position="636"/>
        <end position="654"/>
    </location>
</feature>
<comment type="caution">
    <text evidence="4">The sequence shown here is derived from an EMBL/GenBank/DDBJ whole genome shotgun (WGS) entry which is preliminary data.</text>
</comment>
<feature type="compositionally biased region" description="Basic and acidic residues" evidence="2">
    <location>
        <begin position="163"/>
        <end position="174"/>
    </location>
</feature>
<organism evidence="4 5">
    <name type="scientific">Hondaea fermentalgiana</name>
    <dbReference type="NCBI Taxonomy" id="2315210"/>
    <lineage>
        <taxon>Eukaryota</taxon>
        <taxon>Sar</taxon>
        <taxon>Stramenopiles</taxon>
        <taxon>Bigyra</taxon>
        <taxon>Labyrinthulomycetes</taxon>
        <taxon>Thraustochytrida</taxon>
        <taxon>Thraustochytriidae</taxon>
        <taxon>Hondaea</taxon>
    </lineage>
</organism>
<feature type="compositionally biased region" description="Polar residues" evidence="2">
    <location>
        <begin position="102"/>
        <end position="114"/>
    </location>
</feature>
<feature type="region of interest" description="Disordered" evidence="2">
    <location>
        <begin position="1"/>
        <end position="20"/>
    </location>
</feature>
<dbReference type="InParanoid" id="A0A2R5G4Y7"/>
<dbReference type="Proteomes" id="UP000241890">
    <property type="component" value="Unassembled WGS sequence"/>
</dbReference>
<evidence type="ECO:0000313" key="4">
    <source>
        <dbReference type="EMBL" id="GBG26086.1"/>
    </source>
</evidence>
<feature type="compositionally biased region" description="Low complexity" evidence="2">
    <location>
        <begin position="331"/>
        <end position="346"/>
    </location>
</feature>
<feature type="region of interest" description="Disordered" evidence="2">
    <location>
        <begin position="263"/>
        <end position="412"/>
    </location>
</feature>
<reference evidence="4 5" key="1">
    <citation type="submission" date="2017-12" db="EMBL/GenBank/DDBJ databases">
        <title>Sequencing, de novo assembly and annotation of complete genome of a new Thraustochytrid species, strain FCC1311.</title>
        <authorList>
            <person name="Sedici K."/>
            <person name="Godart F."/>
            <person name="Aiese Cigliano R."/>
            <person name="Sanseverino W."/>
            <person name="Barakat M."/>
            <person name="Ortet P."/>
            <person name="Marechal E."/>
            <person name="Cagnac O."/>
            <person name="Amato A."/>
        </authorList>
    </citation>
    <scope>NUCLEOTIDE SEQUENCE [LARGE SCALE GENOMIC DNA]</scope>
</reference>
<feature type="coiled-coil region" evidence="1">
    <location>
        <begin position="472"/>
        <end position="524"/>
    </location>
</feature>
<evidence type="ECO:0000313" key="5">
    <source>
        <dbReference type="Proteomes" id="UP000241890"/>
    </source>
</evidence>
<evidence type="ECO:0000256" key="1">
    <source>
        <dbReference type="SAM" id="Coils"/>
    </source>
</evidence>
<keyword evidence="5" id="KW-1185">Reference proteome</keyword>
<evidence type="ECO:0000256" key="2">
    <source>
        <dbReference type="SAM" id="MobiDB-lite"/>
    </source>
</evidence>
<feature type="region of interest" description="Disordered" evidence="2">
    <location>
        <begin position="636"/>
        <end position="673"/>
    </location>
</feature>